<evidence type="ECO:0000313" key="9">
    <source>
        <dbReference type="Proteomes" id="UP000036959"/>
    </source>
</evidence>
<comment type="catalytic activity">
    <reaction evidence="5 6">
        <text>dTDP-beta-L-rhamnose + NADP(+) = dTDP-4-dehydro-beta-L-rhamnose + NADPH + H(+)</text>
        <dbReference type="Rhea" id="RHEA:21796"/>
        <dbReference type="ChEBI" id="CHEBI:15378"/>
        <dbReference type="ChEBI" id="CHEBI:57510"/>
        <dbReference type="ChEBI" id="CHEBI:57783"/>
        <dbReference type="ChEBI" id="CHEBI:58349"/>
        <dbReference type="ChEBI" id="CHEBI:62830"/>
        <dbReference type="EC" id="1.1.1.133"/>
    </reaction>
</comment>
<dbReference type="SUPFAM" id="SSF51735">
    <property type="entry name" value="NAD(P)-binding Rossmann-fold domains"/>
    <property type="match status" value="1"/>
</dbReference>
<proteinExistence type="inferred from homology"/>
<dbReference type="EMBL" id="LFJJ01000049">
    <property type="protein sequence ID" value="KND60690.1"/>
    <property type="molecule type" value="Genomic_DNA"/>
</dbReference>
<accession>A0A0L0MEJ1</accession>
<comment type="function">
    <text evidence="6">Catalyzes the reduction of dTDP-6-deoxy-L-lyxo-4-hexulose to yield dTDP-L-rhamnose.</text>
</comment>
<keyword evidence="6" id="KW-0521">NADP</keyword>
<dbReference type="UniPathway" id="UPA00124"/>
<dbReference type="Pfam" id="PF04321">
    <property type="entry name" value="RmlD_sub_bind"/>
    <property type="match status" value="1"/>
</dbReference>
<evidence type="ECO:0000256" key="5">
    <source>
        <dbReference type="ARBA" id="ARBA00048200"/>
    </source>
</evidence>
<feature type="domain" description="RmlD-like substrate binding" evidence="7">
    <location>
        <begin position="8"/>
        <end position="293"/>
    </location>
</feature>
<comment type="similarity">
    <text evidence="2 6">Belongs to the dTDP-4-dehydrorhamnose reductase family.</text>
</comment>
<name>A0A0L0MEJ1_9BURK</name>
<evidence type="ECO:0000256" key="1">
    <source>
        <dbReference type="ARBA" id="ARBA00004781"/>
    </source>
</evidence>
<dbReference type="NCBIfam" id="TIGR01214">
    <property type="entry name" value="rmlD"/>
    <property type="match status" value="1"/>
</dbReference>
<dbReference type="InterPro" id="IPR036291">
    <property type="entry name" value="NAD(P)-bd_dom_sf"/>
</dbReference>
<dbReference type="Gene3D" id="3.90.25.10">
    <property type="entry name" value="UDP-galactose 4-epimerase, domain 1"/>
    <property type="match status" value="1"/>
</dbReference>
<evidence type="ECO:0000313" key="8">
    <source>
        <dbReference type="EMBL" id="KND60690.1"/>
    </source>
</evidence>
<dbReference type="OrthoDB" id="9803892at2"/>
<sequence>MSGAAQRNILLTGVNGQVGFELARTLQGLGNVVVVDSSRLDLSDLDQVRRVVRDVKPALIVNPAAYTAVDKAESEVDAAMRANGEAPGVLAEEAKRLGAALVHYSTDYVFDGTKDGAYVEDDAVNPQNVYGKSKLAGEQAIAASGCDHLIFRTSWVYGTRGKNFLLTMLRLGAEREELSVVADQIGAPTWAVTIAALTANVLAQGAVADAGWWSEKSGVYHLTAGGATSWHGFAQAIFDLSDLAKKPIVKPIPASAYPTPAARPHNSRMSGVKFQAAFGAQALSWDDCLRLCMSGHSGLNVSHTS</sequence>
<dbReference type="InterPro" id="IPR029903">
    <property type="entry name" value="RmlD-like-bd"/>
</dbReference>
<dbReference type="AlphaFoldDB" id="A0A0L0MEJ1"/>
<evidence type="ECO:0000256" key="3">
    <source>
        <dbReference type="ARBA" id="ARBA00012929"/>
    </source>
</evidence>
<evidence type="ECO:0000256" key="2">
    <source>
        <dbReference type="ARBA" id="ARBA00010944"/>
    </source>
</evidence>
<dbReference type="Proteomes" id="UP000036959">
    <property type="component" value="Unassembled WGS sequence"/>
</dbReference>
<dbReference type="InterPro" id="IPR005913">
    <property type="entry name" value="dTDP_dehydrorham_reduct"/>
</dbReference>
<evidence type="ECO:0000259" key="7">
    <source>
        <dbReference type="Pfam" id="PF04321"/>
    </source>
</evidence>
<organism evidence="8 9">
    <name type="scientific">Candidatus Burkholderia verschuerenii</name>
    <dbReference type="NCBI Taxonomy" id="242163"/>
    <lineage>
        <taxon>Bacteria</taxon>
        <taxon>Pseudomonadati</taxon>
        <taxon>Pseudomonadota</taxon>
        <taxon>Betaproteobacteria</taxon>
        <taxon>Burkholderiales</taxon>
        <taxon>Burkholderiaceae</taxon>
        <taxon>Burkholderia</taxon>
    </lineage>
</organism>
<dbReference type="CDD" id="cd05254">
    <property type="entry name" value="dTDP_HR_like_SDR_e"/>
    <property type="match status" value="1"/>
</dbReference>
<dbReference type="PANTHER" id="PTHR10491">
    <property type="entry name" value="DTDP-4-DEHYDRORHAMNOSE REDUCTASE"/>
    <property type="match status" value="1"/>
</dbReference>
<dbReference type="PANTHER" id="PTHR10491:SF4">
    <property type="entry name" value="METHIONINE ADENOSYLTRANSFERASE 2 SUBUNIT BETA"/>
    <property type="match status" value="1"/>
</dbReference>
<dbReference type="Gene3D" id="3.40.50.720">
    <property type="entry name" value="NAD(P)-binding Rossmann-like Domain"/>
    <property type="match status" value="1"/>
</dbReference>
<keyword evidence="6 8" id="KW-0560">Oxidoreductase</keyword>
<reference evidence="9" key="1">
    <citation type="submission" date="2015-06" db="EMBL/GenBank/DDBJ databases">
        <title>Comparative genomics of Burkholderia leaf nodule symbionts.</title>
        <authorList>
            <person name="Carlier A."/>
            <person name="Eberl L."/>
            <person name="Pinto-Carbo M."/>
        </authorList>
    </citation>
    <scope>NUCLEOTIDE SEQUENCE [LARGE SCALE GENOMIC DNA]</scope>
    <source>
        <strain evidence="9">UZHbot4</strain>
    </source>
</reference>
<comment type="cofactor">
    <cofactor evidence="6">
        <name>Mg(2+)</name>
        <dbReference type="ChEBI" id="CHEBI:18420"/>
    </cofactor>
    <text evidence="6">Binds 1 Mg(2+) ion per monomer.</text>
</comment>
<evidence type="ECO:0000256" key="4">
    <source>
        <dbReference type="ARBA" id="ARBA00017099"/>
    </source>
</evidence>
<dbReference type="RefSeq" id="WP_050453401.1">
    <property type="nucleotide sequence ID" value="NZ_LFJJ01000049.1"/>
</dbReference>
<comment type="pathway">
    <text evidence="1 6">Carbohydrate biosynthesis; dTDP-L-rhamnose biosynthesis.</text>
</comment>
<dbReference type="GO" id="GO:0008831">
    <property type="term" value="F:dTDP-4-dehydrorhamnose reductase activity"/>
    <property type="evidence" value="ECO:0007669"/>
    <property type="project" value="UniProtKB-EC"/>
</dbReference>
<dbReference type="PATRIC" id="fig|242163.4.peg.5511"/>
<keyword evidence="9" id="KW-1185">Reference proteome</keyword>
<dbReference type="GO" id="GO:0019305">
    <property type="term" value="P:dTDP-rhamnose biosynthetic process"/>
    <property type="evidence" value="ECO:0007669"/>
    <property type="project" value="UniProtKB-UniPathway"/>
</dbReference>
<gene>
    <name evidence="8" type="ORF">BVER_05471c</name>
</gene>
<comment type="caution">
    <text evidence="8">The sequence shown here is derived from an EMBL/GenBank/DDBJ whole genome shotgun (WGS) entry which is preliminary data.</text>
</comment>
<dbReference type="EC" id="1.1.1.133" evidence="3 6"/>
<protein>
    <recommendedName>
        <fullName evidence="4 6">dTDP-4-dehydrorhamnose reductase</fullName>
        <ecNumber evidence="3 6">1.1.1.133</ecNumber>
    </recommendedName>
</protein>
<dbReference type="FunFam" id="3.40.50.720:FF:000159">
    <property type="entry name" value="dTDP-4-dehydrorhamnose reductase"/>
    <property type="match status" value="1"/>
</dbReference>
<dbReference type="GO" id="GO:0005829">
    <property type="term" value="C:cytosol"/>
    <property type="evidence" value="ECO:0007669"/>
    <property type="project" value="TreeGrafter"/>
</dbReference>
<evidence type="ECO:0000256" key="6">
    <source>
        <dbReference type="RuleBase" id="RU364082"/>
    </source>
</evidence>